<evidence type="ECO:0000256" key="5">
    <source>
        <dbReference type="SAM" id="MobiDB-lite"/>
    </source>
</evidence>
<dbReference type="Proteomes" id="UP000295705">
    <property type="component" value="Unassembled WGS sequence"/>
</dbReference>
<evidence type="ECO:0000313" key="6">
    <source>
        <dbReference type="EMBL" id="TDQ60660.1"/>
    </source>
</evidence>
<dbReference type="PANTHER" id="PTHR42877">
    <property type="entry name" value="L-ORNITHINE N(5)-MONOOXYGENASE-RELATED"/>
    <property type="match status" value="1"/>
</dbReference>
<comment type="caution">
    <text evidence="6">The sequence shown here is derived from an EMBL/GenBank/DDBJ whole genome shotgun (WGS) entry which is preliminary data.</text>
</comment>
<dbReference type="PANTHER" id="PTHR42877:SF4">
    <property type="entry name" value="FAD_NAD(P)-BINDING DOMAIN-CONTAINING PROTEIN-RELATED"/>
    <property type="match status" value="1"/>
</dbReference>
<evidence type="ECO:0000256" key="3">
    <source>
        <dbReference type="ARBA" id="ARBA00022827"/>
    </source>
</evidence>
<keyword evidence="4" id="KW-0560">Oxidoreductase</keyword>
<feature type="region of interest" description="Disordered" evidence="5">
    <location>
        <begin position="1"/>
        <end position="34"/>
    </location>
</feature>
<evidence type="ECO:0000313" key="7">
    <source>
        <dbReference type="Proteomes" id="UP000295705"/>
    </source>
</evidence>
<keyword evidence="3" id="KW-0274">FAD</keyword>
<comment type="similarity">
    <text evidence="1">Belongs to the FAD-binding monooxygenase family.</text>
</comment>
<sequence>MSTPTRTPDEAPSDTAASDTAPSDTGPDRDGGRVPHLAVAIVGNGFSGLGTAIRLRQAGEDNFLIFERHDDVGGTWRDNSYPGCACDVPSHLYSFSFAPNPDWSRSFSGQPEIHAYLQRVSAEYDINRFTRHRHEVLDATWDDDAQHWTVTTTQGTWTADALVLGSGALSDPSFPDVPGLEEFEGPVFHSATWRHDLDLTGRKVAVIGTGASAIQFVPEIAPVVGELKVFQRTPPWIMPRGDRAITWPEKLLFRWFPPAQRLVREAIYWARETFVFGFKDPRRMAKAAKIAEAHMRRQVSDPELREKITPSYSMGCKRILLSNDYLPALDRDNVEVVTEKIVEIRPHAVVTADGTEHEVDTIIAGTGFAIGDLPISHRIHGRDGRTLAEHWAGSPYAHNGTMIAGFPNAFTLLGPNTGLGHNSVVFMIESQIALVLDTLRHQRAHGIGAVEPTRAAQDAFVAEMQRKTEGTVWVDGGCSSWYLDKHGQNSALWPTFTMPFRRRLRRFRPEEHTLTPLAPTRR</sequence>
<name>A0A4R6VGS1_9PSEU</name>
<organism evidence="6 7">
    <name type="scientific">Actinomycetospora succinea</name>
    <dbReference type="NCBI Taxonomy" id="663603"/>
    <lineage>
        <taxon>Bacteria</taxon>
        <taxon>Bacillati</taxon>
        <taxon>Actinomycetota</taxon>
        <taxon>Actinomycetes</taxon>
        <taxon>Pseudonocardiales</taxon>
        <taxon>Pseudonocardiaceae</taxon>
        <taxon>Actinomycetospora</taxon>
    </lineage>
</organism>
<dbReference type="AlphaFoldDB" id="A0A4R6VGS1"/>
<reference evidence="6 7" key="1">
    <citation type="submission" date="2019-03" db="EMBL/GenBank/DDBJ databases">
        <title>Genomic Encyclopedia of Type Strains, Phase IV (KMG-IV): sequencing the most valuable type-strain genomes for metagenomic binning, comparative biology and taxonomic classification.</title>
        <authorList>
            <person name="Goeker M."/>
        </authorList>
    </citation>
    <scope>NUCLEOTIDE SEQUENCE [LARGE SCALE GENOMIC DNA]</scope>
    <source>
        <strain evidence="6 7">DSM 45775</strain>
    </source>
</reference>
<evidence type="ECO:0000256" key="2">
    <source>
        <dbReference type="ARBA" id="ARBA00022630"/>
    </source>
</evidence>
<dbReference type="GO" id="GO:0004499">
    <property type="term" value="F:N,N-dimethylaniline monooxygenase activity"/>
    <property type="evidence" value="ECO:0007669"/>
    <property type="project" value="InterPro"/>
</dbReference>
<dbReference type="EMBL" id="SNYO01000003">
    <property type="protein sequence ID" value="TDQ60660.1"/>
    <property type="molecule type" value="Genomic_DNA"/>
</dbReference>
<keyword evidence="2" id="KW-0285">Flavoprotein</keyword>
<keyword evidence="7" id="KW-1185">Reference proteome</keyword>
<dbReference type="SUPFAM" id="SSF51905">
    <property type="entry name" value="FAD/NAD(P)-binding domain"/>
    <property type="match status" value="2"/>
</dbReference>
<dbReference type="GO" id="GO:0050660">
    <property type="term" value="F:flavin adenine dinucleotide binding"/>
    <property type="evidence" value="ECO:0007669"/>
    <property type="project" value="InterPro"/>
</dbReference>
<evidence type="ECO:0000256" key="4">
    <source>
        <dbReference type="ARBA" id="ARBA00023002"/>
    </source>
</evidence>
<gene>
    <name evidence="6" type="ORF">EV188_103158</name>
</gene>
<accession>A0A4R6VGS1</accession>
<dbReference type="OrthoDB" id="5168853at2"/>
<dbReference type="GO" id="GO:0050661">
    <property type="term" value="F:NADP binding"/>
    <property type="evidence" value="ECO:0007669"/>
    <property type="project" value="InterPro"/>
</dbReference>
<dbReference type="InterPro" id="IPR051209">
    <property type="entry name" value="FAD-bind_Monooxygenase_sf"/>
</dbReference>
<dbReference type="RefSeq" id="WP_133826510.1">
    <property type="nucleotide sequence ID" value="NZ_BAABHR010000016.1"/>
</dbReference>
<dbReference type="InterPro" id="IPR036188">
    <property type="entry name" value="FAD/NAD-bd_sf"/>
</dbReference>
<evidence type="ECO:0000256" key="1">
    <source>
        <dbReference type="ARBA" id="ARBA00010139"/>
    </source>
</evidence>
<dbReference type="InterPro" id="IPR020946">
    <property type="entry name" value="Flavin_mOase-like"/>
</dbReference>
<dbReference type="Pfam" id="PF00743">
    <property type="entry name" value="FMO-like"/>
    <property type="match status" value="1"/>
</dbReference>
<proteinExistence type="inferred from homology"/>
<dbReference type="Gene3D" id="3.50.50.60">
    <property type="entry name" value="FAD/NAD(P)-binding domain"/>
    <property type="match status" value="3"/>
</dbReference>
<protein>
    <submittedName>
        <fullName evidence="6">Cation diffusion facilitator CzcD-associated flavoprotein CzcO</fullName>
    </submittedName>
</protein>
<dbReference type="PRINTS" id="PR00469">
    <property type="entry name" value="PNDRDTASEII"/>
</dbReference>